<accession>A0A4Q7NXA0</accession>
<protein>
    <submittedName>
        <fullName evidence="1">Uncharacterized protein</fullName>
    </submittedName>
</protein>
<name>A0A4Q7NXA0_9FLAO</name>
<comment type="caution">
    <text evidence="1">The sequence shown here is derived from an EMBL/GenBank/DDBJ whole genome shotgun (WGS) entry which is preliminary data.</text>
</comment>
<evidence type="ECO:0000313" key="2">
    <source>
        <dbReference type="Proteomes" id="UP000292262"/>
    </source>
</evidence>
<organism evidence="1 2">
    <name type="scientific">Aquimarina brevivitae</name>
    <dbReference type="NCBI Taxonomy" id="323412"/>
    <lineage>
        <taxon>Bacteria</taxon>
        <taxon>Pseudomonadati</taxon>
        <taxon>Bacteroidota</taxon>
        <taxon>Flavobacteriia</taxon>
        <taxon>Flavobacteriales</taxon>
        <taxon>Flavobacteriaceae</taxon>
        <taxon>Aquimarina</taxon>
    </lineage>
</organism>
<proteinExistence type="predicted"/>
<dbReference type="Proteomes" id="UP000292262">
    <property type="component" value="Unassembled WGS sequence"/>
</dbReference>
<keyword evidence="2" id="KW-1185">Reference proteome</keyword>
<reference evidence="1 2" key="1">
    <citation type="submission" date="2019-02" db="EMBL/GenBank/DDBJ databases">
        <title>Genomic Encyclopedia of Type Strains, Phase IV (KMG-IV): sequencing the most valuable type-strain genomes for metagenomic binning, comparative biology and taxonomic classification.</title>
        <authorList>
            <person name="Goeker M."/>
        </authorList>
    </citation>
    <scope>NUCLEOTIDE SEQUENCE [LARGE SCALE GENOMIC DNA]</scope>
    <source>
        <strain evidence="1 2">DSM 17196</strain>
    </source>
</reference>
<sequence length="39" mass="4564">MVSQVQLCFDLKTFRFVVTVKILIPYLIVGTNLRNDEIH</sequence>
<gene>
    <name evidence="1" type="ORF">EV197_3109</name>
</gene>
<dbReference type="EMBL" id="SGXE01000005">
    <property type="protein sequence ID" value="RZS92001.1"/>
    <property type="molecule type" value="Genomic_DNA"/>
</dbReference>
<dbReference type="AlphaFoldDB" id="A0A4Q7NXA0"/>
<evidence type="ECO:0000313" key="1">
    <source>
        <dbReference type="EMBL" id="RZS92001.1"/>
    </source>
</evidence>